<keyword evidence="8" id="KW-0969">Cilium</keyword>
<comment type="similarity">
    <text evidence="2 4">Belongs to the flagella basal body rod proteins family.</text>
</comment>
<gene>
    <name evidence="8" type="ORF">JIN87_16270</name>
</gene>
<evidence type="ECO:0000256" key="4">
    <source>
        <dbReference type="RuleBase" id="RU362116"/>
    </source>
</evidence>
<dbReference type="PROSITE" id="PS00588">
    <property type="entry name" value="FLAGELLA_BB_ROD"/>
    <property type="match status" value="1"/>
</dbReference>
<accession>A0A934VQK1</accession>
<dbReference type="InterPro" id="IPR001444">
    <property type="entry name" value="Flag_bb_rod_N"/>
</dbReference>
<evidence type="ECO:0000256" key="3">
    <source>
        <dbReference type="ARBA" id="ARBA00023143"/>
    </source>
</evidence>
<dbReference type="Pfam" id="PF22692">
    <property type="entry name" value="LlgE_F_G_D1"/>
    <property type="match status" value="1"/>
</dbReference>
<dbReference type="NCBIfam" id="TIGR03506">
    <property type="entry name" value="FlgEFG_subfam"/>
    <property type="match status" value="1"/>
</dbReference>
<dbReference type="Pfam" id="PF06429">
    <property type="entry name" value="Flg_bbr_C"/>
    <property type="match status" value="1"/>
</dbReference>
<evidence type="ECO:0000259" key="7">
    <source>
        <dbReference type="Pfam" id="PF22692"/>
    </source>
</evidence>
<dbReference type="InterPro" id="IPR037925">
    <property type="entry name" value="FlgE/F/G-like"/>
</dbReference>
<feature type="domain" description="Flagellar hook protein FlgE/F/G-like D1" evidence="7">
    <location>
        <begin position="98"/>
        <end position="164"/>
    </location>
</feature>
<protein>
    <recommendedName>
        <fullName evidence="4">Flagellar hook protein FlgE</fullName>
    </recommendedName>
</protein>
<keyword evidence="8" id="KW-0282">Flagellum</keyword>
<evidence type="ECO:0000256" key="2">
    <source>
        <dbReference type="ARBA" id="ARBA00009677"/>
    </source>
</evidence>
<keyword evidence="9" id="KW-1185">Reference proteome</keyword>
<feature type="domain" description="Flagellar basal body rod protein N-terminal" evidence="5">
    <location>
        <begin position="8"/>
        <end position="36"/>
    </location>
</feature>
<sequence>MAFGALSSGISALNSFSKGMEVIGNNIANVNTVSFKSSRIKYSETFNQVLKQSAPSPASGDRSNVQASQVGLGVQVEGIVGQFHQGGLSSTNQLTDLAIQGEGFFLVEDPKTNTQYATRGGDFRIDDQGYLVTSGGMRVRGLTGGSIGFEVDVDADGKMNFVVNEDTQTGTIAPSEYDYVRLDYNVGDAEVYDEAFRSGGQKRNTVMYTNHLIGEDAAGGTTWGSISVDPGTGVIDTSATVYGADAENPHRVGSLVYNDIDNPTEVTGVTGWHSFMKEAVSNLKTLRNVSEQGSLSGVVTDAEIEQAVSSDFFYAMFGADLDANAAVSIDGNAVRNLFADVASGGELSWKSNIDSVATVDSIMATFPTSIEEARGIVSSVTREQTPELSRFSIDDEGGIVYFLNNGDSFNRGQIQLVDFNDKTALIREGQNLYSAFGAAGLKENPYGKNEEGLQIAGTNGLGIIKQGALELSNVDLTGEFANMITTQRGFQAGSRIITVSDDILQEVVNLKR</sequence>
<dbReference type="GO" id="GO:0009425">
    <property type="term" value="C:bacterial-type flagellum basal body"/>
    <property type="evidence" value="ECO:0007669"/>
    <property type="project" value="UniProtKB-SubCell"/>
</dbReference>
<evidence type="ECO:0000259" key="5">
    <source>
        <dbReference type="Pfam" id="PF00460"/>
    </source>
</evidence>
<comment type="caution">
    <text evidence="8">The sequence shown here is derived from an EMBL/GenBank/DDBJ whole genome shotgun (WGS) entry which is preliminary data.</text>
</comment>
<dbReference type="GO" id="GO:0005829">
    <property type="term" value="C:cytosol"/>
    <property type="evidence" value="ECO:0007669"/>
    <property type="project" value="TreeGrafter"/>
</dbReference>
<evidence type="ECO:0000313" key="9">
    <source>
        <dbReference type="Proteomes" id="UP000617628"/>
    </source>
</evidence>
<comment type="subcellular location">
    <subcellularLocation>
        <location evidence="1 4">Bacterial flagellum basal body</location>
    </subcellularLocation>
</comment>
<dbReference type="GO" id="GO:0071978">
    <property type="term" value="P:bacterial-type flagellum-dependent swarming motility"/>
    <property type="evidence" value="ECO:0007669"/>
    <property type="project" value="TreeGrafter"/>
</dbReference>
<proteinExistence type="inferred from homology"/>
<keyword evidence="8" id="KW-0966">Cell projection</keyword>
<dbReference type="Pfam" id="PF00460">
    <property type="entry name" value="Flg_bb_rod"/>
    <property type="match status" value="1"/>
</dbReference>
<dbReference type="PANTHER" id="PTHR30435">
    <property type="entry name" value="FLAGELLAR PROTEIN"/>
    <property type="match status" value="1"/>
</dbReference>
<name>A0A934VQK1_9BACT</name>
<feature type="domain" description="Flagellar basal-body/hook protein C-terminal" evidence="6">
    <location>
        <begin position="465"/>
        <end position="510"/>
    </location>
</feature>
<dbReference type="InterPro" id="IPR053967">
    <property type="entry name" value="LlgE_F_G-like_D1"/>
</dbReference>
<dbReference type="InterPro" id="IPR020013">
    <property type="entry name" value="Flagellar_FlgE/F/G"/>
</dbReference>
<dbReference type="RefSeq" id="WP_200356648.1">
    <property type="nucleotide sequence ID" value="NZ_JAENIL010000030.1"/>
</dbReference>
<dbReference type="GO" id="GO:0009424">
    <property type="term" value="C:bacterial-type flagellum hook"/>
    <property type="evidence" value="ECO:0007669"/>
    <property type="project" value="TreeGrafter"/>
</dbReference>
<organism evidence="8 9">
    <name type="scientific">Pelagicoccus mobilis</name>
    <dbReference type="NCBI Taxonomy" id="415221"/>
    <lineage>
        <taxon>Bacteria</taxon>
        <taxon>Pseudomonadati</taxon>
        <taxon>Verrucomicrobiota</taxon>
        <taxon>Opitutia</taxon>
        <taxon>Puniceicoccales</taxon>
        <taxon>Pelagicoccaceae</taxon>
        <taxon>Pelagicoccus</taxon>
    </lineage>
</organism>
<dbReference type="SUPFAM" id="SSF117143">
    <property type="entry name" value="Flagellar hook protein flgE"/>
    <property type="match status" value="1"/>
</dbReference>
<dbReference type="PANTHER" id="PTHR30435:SF1">
    <property type="entry name" value="FLAGELLAR HOOK PROTEIN FLGE"/>
    <property type="match status" value="1"/>
</dbReference>
<dbReference type="InterPro" id="IPR010930">
    <property type="entry name" value="Flg_bb/hook_C_dom"/>
</dbReference>
<reference evidence="8" key="1">
    <citation type="submission" date="2021-01" db="EMBL/GenBank/DDBJ databases">
        <title>Modified the classification status of verrucomicrobia.</title>
        <authorList>
            <person name="Feng X."/>
        </authorList>
    </citation>
    <scope>NUCLEOTIDE SEQUENCE</scope>
    <source>
        <strain evidence="8">KCTC 13126</strain>
    </source>
</reference>
<dbReference type="EMBL" id="JAENIL010000030">
    <property type="protein sequence ID" value="MBK1878437.1"/>
    <property type="molecule type" value="Genomic_DNA"/>
</dbReference>
<evidence type="ECO:0000313" key="8">
    <source>
        <dbReference type="EMBL" id="MBK1878437.1"/>
    </source>
</evidence>
<evidence type="ECO:0000259" key="6">
    <source>
        <dbReference type="Pfam" id="PF06429"/>
    </source>
</evidence>
<evidence type="ECO:0000256" key="1">
    <source>
        <dbReference type="ARBA" id="ARBA00004117"/>
    </source>
</evidence>
<dbReference type="InterPro" id="IPR019776">
    <property type="entry name" value="Flagellar_basal_body_rod_CS"/>
</dbReference>
<comment type="function">
    <text evidence="4">A flexible structure which links the flagellar filament to the drive apparatus in the basal body.</text>
</comment>
<dbReference type="Proteomes" id="UP000617628">
    <property type="component" value="Unassembled WGS sequence"/>
</dbReference>
<keyword evidence="3 4" id="KW-0975">Bacterial flagellum</keyword>
<dbReference type="AlphaFoldDB" id="A0A934VQK1"/>